<dbReference type="PANTHER" id="PTHR37542">
    <property type="entry name" value="HELO DOMAIN-CONTAINING PROTEIN-RELATED"/>
    <property type="match status" value="1"/>
</dbReference>
<feature type="compositionally biased region" description="Polar residues" evidence="1">
    <location>
        <begin position="242"/>
        <end position="263"/>
    </location>
</feature>
<dbReference type="Gene3D" id="1.20.120.1020">
    <property type="entry name" value="Prion-inhibition and propagation, HeLo domain"/>
    <property type="match status" value="1"/>
</dbReference>
<feature type="region of interest" description="Disordered" evidence="1">
    <location>
        <begin position="239"/>
        <end position="263"/>
    </location>
</feature>
<dbReference type="AlphaFoldDB" id="A0A7R7WKU8"/>
<organism evidence="3 4">
    <name type="scientific">Aspergillus kawachii</name>
    <name type="common">White koji mold</name>
    <name type="synonym">Aspergillus awamori var. kawachi</name>
    <dbReference type="NCBI Taxonomy" id="1069201"/>
    <lineage>
        <taxon>Eukaryota</taxon>
        <taxon>Fungi</taxon>
        <taxon>Dikarya</taxon>
        <taxon>Ascomycota</taxon>
        <taxon>Pezizomycotina</taxon>
        <taxon>Eurotiomycetes</taxon>
        <taxon>Eurotiomycetidae</taxon>
        <taxon>Eurotiales</taxon>
        <taxon>Aspergillaceae</taxon>
        <taxon>Aspergillus</taxon>
        <taxon>Aspergillus subgen. Circumdati</taxon>
    </lineage>
</organism>
<dbReference type="OrthoDB" id="20872at2759"/>
<dbReference type="InterPro" id="IPR038305">
    <property type="entry name" value="HeLo_sf"/>
</dbReference>
<proteinExistence type="predicted"/>
<reference evidence="3" key="1">
    <citation type="submission" date="2021-01" db="EMBL/GenBank/DDBJ databases">
        <authorList>
            <consortium name="Aspergillus luchuensis mut. kawachii IFO 4304 genome sequencing consortium"/>
            <person name="Kazuki M."/>
            <person name="Futagami T."/>
        </authorList>
    </citation>
    <scope>NUCLEOTIDE SEQUENCE</scope>
    <source>
        <strain evidence="3">IFO 4308</strain>
    </source>
</reference>
<keyword evidence="4" id="KW-1185">Reference proteome</keyword>
<dbReference type="Proteomes" id="UP000661280">
    <property type="component" value="Chromosome 8"/>
</dbReference>
<evidence type="ECO:0000259" key="2">
    <source>
        <dbReference type="Pfam" id="PF14479"/>
    </source>
</evidence>
<dbReference type="InterPro" id="IPR029498">
    <property type="entry name" value="HeLo_dom"/>
</dbReference>
<dbReference type="EMBL" id="AP024432">
    <property type="protein sequence ID" value="BCS04843.1"/>
    <property type="molecule type" value="Genomic_DNA"/>
</dbReference>
<evidence type="ECO:0000313" key="3">
    <source>
        <dbReference type="EMBL" id="BCS04843.1"/>
    </source>
</evidence>
<dbReference type="GeneID" id="64966164"/>
<sequence length="395" mass="44389">MPKLLQSRRCIRRVFSCTLDICASTQKYMKKKRIRKWFDGLLRRDNGEQAAASEEKEATLNERSLATGLSTLQTVDAIKTAVESINGNLERLIARAGCIDERTAAIRSITDTIQEKTQEIPSKQDDLMDMQREMIGMQRVIMDQLSEQAKLFSQALRFLEPLQIGNNFGKEARTSLLKLDVVKLRLTRWGRFVGLTDLNDVGSAHEINLAREDIPEMQDLLGEILELIREADKLSGCFRNKNPASPNMDPSQELARTSESSHQQVNDIIGGQEGEFIVNQNEALAIHEMKDFSRLIQDIGGLVNDLTELFPAENKQCGIYKNEASRMDKVKIGLSLLKETYASQDGLSSETVVKANQPTITYNNCVIFTGENFGIQMGHNAGTIDNVRFDQQSRS</sequence>
<accession>A0A7R7WKU8</accession>
<evidence type="ECO:0000313" key="4">
    <source>
        <dbReference type="Proteomes" id="UP000661280"/>
    </source>
</evidence>
<dbReference type="KEGG" id="aluc:AKAW2_80644S"/>
<protein>
    <recommendedName>
        <fullName evidence="2">Prion-inhibition and propagation HeLo domain-containing protein</fullName>
    </recommendedName>
</protein>
<reference evidence="3" key="2">
    <citation type="submission" date="2021-02" db="EMBL/GenBank/DDBJ databases">
        <title>Aspergillus luchuensis mut. kawachii IFO 4304 genome sequence.</title>
        <authorList>
            <person name="Mori K."/>
            <person name="Kadooka C."/>
            <person name="Goto M."/>
            <person name="Futagami T."/>
        </authorList>
    </citation>
    <scope>NUCLEOTIDE SEQUENCE</scope>
    <source>
        <strain evidence="3">IFO 4308</strain>
    </source>
</reference>
<dbReference type="PANTHER" id="PTHR37542:SF3">
    <property type="entry name" value="PRION-INHIBITION AND PROPAGATION HELO DOMAIN-CONTAINING PROTEIN"/>
    <property type="match status" value="1"/>
</dbReference>
<evidence type="ECO:0000256" key="1">
    <source>
        <dbReference type="SAM" id="MobiDB-lite"/>
    </source>
</evidence>
<dbReference type="RefSeq" id="XP_041548605.1">
    <property type="nucleotide sequence ID" value="XM_041681687.1"/>
</dbReference>
<feature type="domain" description="Prion-inhibition and propagation HeLo" evidence="2">
    <location>
        <begin position="148"/>
        <end position="329"/>
    </location>
</feature>
<dbReference type="Pfam" id="PF14479">
    <property type="entry name" value="HeLo"/>
    <property type="match status" value="1"/>
</dbReference>
<name>A0A7R7WKU8_ASPKA</name>
<gene>
    <name evidence="3" type="ORF">AKAW2_80644S</name>
</gene>